<sequence>MSTFTDWTPEDAREHIAMPRAQDDKYSRGVLGVITGSDAYPGAAVLGVEAALRTGVGMVRYLGDDRPTQLVLQRRPEAVTAPGRVQAWLLGSGMDAAQRDEATSRRLAAALADGLPTVIDAGGLDLIGRASGPVLITPHFGELARVVGATKDQVASNPAAWAVRAAEELGVTVLLKGHQTFVAAPDGTRIVASSAPPWLATAGAGDALGGILGALVATHSAEVAADPGALARLAATAAVIHGLAAGRASAGGPLVVLDVAAAVPRVIADLVRR</sequence>
<dbReference type="InterPro" id="IPR029056">
    <property type="entry name" value="Ribokinase-like"/>
</dbReference>
<evidence type="ECO:0000256" key="2">
    <source>
        <dbReference type="ARBA" id="ARBA00022840"/>
    </source>
</evidence>
<dbReference type="AlphaFoldDB" id="A0A5C8UUM1"/>
<comment type="catalytic activity">
    <reaction evidence="6">
        <text>(6S)-NADHX + ADP = AMP + phosphate + NADH + H(+)</text>
        <dbReference type="Rhea" id="RHEA:32223"/>
        <dbReference type="ChEBI" id="CHEBI:15378"/>
        <dbReference type="ChEBI" id="CHEBI:43474"/>
        <dbReference type="ChEBI" id="CHEBI:57945"/>
        <dbReference type="ChEBI" id="CHEBI:64074"/>
        <dbReference type="ChEBI" id="CHEBI:456215"/>
        <dbReference type="ChEBI" id="CHEBI:456216"/>
        <dbReference type="EC" id="4.2.1.136"/>
    </reaction>
</comment>
<comment type="function">
    <text evidence="6">Catalyzes the dehydration of the S-form of NAD(P)HX at the expense of ADP, which is converted to AMP. Together with NAD(P)HX epimerase, which catalyzes the epimerization of the S- and R-forms, the enzyme allows the repair of both epimers of NAD(P)HX, a damaged form of NAD(P)H that is a result of enzymatic or heat-dependent hydration.</text>
</comment>
<dbReference type="GO" id="GO:0052856">
    <property type="term" value="F:NAD(P)HX epimerase activity"/>
    <property type="evidence" value="ECO:0007669"/>
    <property type="project" value="TreeGrafter"/>
</dbReference>
<dbReference type="InterPro" id="IPR000631">
    <property type="entry name" value="CARKD"/>
</dbReference>
<dbReference type="GO" id="GO:0005524">
    <property type="term" value="F:ATP binding"/>
    <property type="evidence" value="ECO:0007669"/>
    <property type="project" value="UniProtKB-KW"/>
</dbReference>
<dbReference type="GO" id="GO:0046496">
    <property type="term" value="P:nicotinamide nucleotide metabolic process"/>
    <property type="evidence" value="ECO:0007669"/>
    <property type="project" value="UniProtKB-UniRule"/>
</dbReference>
<evidence type="ECO:0000313" key="9">
    <source>
        <dbReference type="Proteomes" id="UP000321379"/>
    </source>
</evidence>
<dbReference type="GO" id="GO:0052855">
    <property type="term" value="F:ADP-dependent NAD(P)H-hydrate dehydratase activity"/>
    <property type="evidence" value="ECO:0007669"/>
    <property type="project" value="UniProtKB-UniRule"/>
</dbReference>
<dbReference type="EC" id="4.2.1.136" evidence="6"/>
<comment type="subunit">
    <text evidence="6">Homotetramer.</text>
</comment>
<dbReference type="CDD" id="cd01171">
    <property type="entry name" value="YXKO-related"/>
    <property type="match status" value="1"/>
</dbReference>
<gene>
    <name evidence="6" type="primary">nnrD</name>
    <name evidence="8" type="ORF">FVP33_07170</name>
</gene>
<feature type="binding site" evidence="6">
    <location>
        <position position="139"/>
    </location>
    <ligand>
        <name>(6S)-NADPHX</name>
        <dbReference type="ChEBI" id="CHEBI:64076"/>
    </ligand>
</feature>
<comment type="caution">
    <text evidence="8">The sequence shown here is derived from an EMBL/GenBank/DDBJ whole genome shotgun (WGS) entry which is preliminary data.</text>
</comment>
<evidence type="ECO:0000256" key="5">
    <source>
        <dbReference type="ARBA" id="ARBA00023239"/>
    </source>
</evidence>
<feature type="binding site" evidence="6">
    <location>
        <begin position="176"/>
        <end position="180"/>
    </location>
    <ligand>
        <name>AMP</name>
        <dbReference type="ChEBI" id="CHEBI:456215"/>
    </ligand>
</feature>
<dbReference type="HAMAP" id="MF_01965">
    <property type="entry name" value="NADHX_dehydratase"/>
    <property type="match status" value="1"/>
</dbReference>
<keyword evidence="3 6" id="KW-0521">NADP</keyword>
<dbReference type="SUPFAM" id="SSF53613">
    <property type="entry name" value="Ribokinase-like"/>
    <property type="match status" value="1"/>
</dbReference>
<feature type="binding site" evidence="6">
    <location>
        <position position="43"/>
    </location>
    <ligand>
        <name>(6S)-NADPHX</name>
        <dbReference type="ChEBI" id="CHEBI:64076"/>
    </ligand>
</feature>
<evidence type="ECO:0000256" key="6">
    <source>
        <dbReference type="HAMAP-Rule" id="MF_01965"/>
    </source>
</evidence>
<comment type="similarity">
    <text evidence="6">Belongs to the NnrD/CARKD family.</text>
</comment>
<feature type="binding site" evidence="6">
    <location>
        <position position="206"/>
    </location>
    <ligand>
        <name>(6S)-NADPHX</name>
        <dbReference type="ChEBI" id="CHEBI:64076"/>
    </ligand>
</feature>
<evidence type="ECO:0000259" key="7">
    <source>
        <dbReference type="PROSITE" id="PS51383"/>
    </source>
</evidence>
<dbReference type="PANTHER" id="PTHR12592">
    <property type="entry name" value="ATP-DEPENDENT (S)-NAD(P)H-HYDRATE DEHYDRATASE FAMILY MEMBER"/>
    <property type="match status" value="1"/>
</dbReference>
<keyword evidence="1 6" id="KW-0547">Nucleotide-binding</keyword>
<keyword evidence="9" id="KW-1185">Reference proteome</keyword>
<accession>A0A5C8UUM1</accession>
<evidence type="ECO:0000313" key="8">
    <source>
        <dbReference type="EMBL" id="TXN31336.1"/>
    </source>
</evidence>
<dbReference type="EMBL" id="VRMG01000005">
    <property type="protein sequence ID" value="TXN31336.1"/>
    <property type="molecule type" value="Genomic_DNA"/>
</dbReference>
<evidence type="ECO:0000256" key="1">
    <source>
        <dbReference type="ARBA" id="ARBA00022741"/>
    </source>
</evidence>
<dbReference type="PANTHER" id="PTHR12592:SF0">
    <property type="entry name" value="ATP-DEPENDENT (S)-NAD(P)H-HYDRATE DEHYDRATASE"/>
    <property type="match status" value="1"/>
</dbReference>
<feature type="binding site" evidence="6">
    <location>
        <position position="93"/>
    </location>
    <ligand>
        <name>(6S)-NADPHX</name>
        <dbReference type="ChEBI" id="CHEBI:64076"/>
    </ligand>
</feature>
<dbReference type="PROSITE" id="PS51383">
    <property type="entry name" value="YJEF_C_3"/>
    <property type="match status" value="1"/>
</dbReference>
<keyword evidence="4 6" id="KW-0520">NAD</keyword>
<feature type="domain" description="YjeF C-terminal" evidence="7">
    <location>
        <begin position="8"/>
        <end position="270"/>
    </location>
</feature>
<dbReference type="Gene3D" id="3.40.1190.20">
    <property type="match status" value="1"/>
</dbReference>
<protein>
    <recommendedName>
        <fullName evidence="6">ADP-dependent (S)-NAD(P)H-hydrate dehydratase</fullName>
        <ecNumber evidence="6">4.2.1.136</ecNumber>
    </recommendedName>
    <alternativeName>
        <fullName evidence="6">ADP-dependent NAD(P)HX dehydratase</fullName>
    </alternativeName>
</protein>
<evidence type="ECO:0000256" key="3">
    <source>
        <dbReference type="ARBA" id="ARBA00022857"/>
    </source>
</evidence>
<organism evidence="8 9">
    <name type="scientific">Lacisediminihabitans profunda</name>
    <dbReference type="NCBI Taxonomy" id="2594790"/>
    <lineage>
        <taxon>Bacteria</taxon>
        <taxon>Bacillati</taxon>
        <taxon>Actinomycetota</taxon>
        <taxon>Actinomycetes</taxon>
        <taxon>Micrococcales</taxon>
        <taxon>Microbacteriaceae</taxon>
        <taxon>Lacisediminihabitans</taxon>
    </lineage>
</organism>
<dbReference type="Pfam" id="PF01256">
    <property type="entry name" value="Carb_kinase"/>
    <property type="match status" value="1"/>
</dbReference>
<reference evidence="8 9" key="1">
    <citation type="submission" date="2019-08" db="EMBL/GenBank/DDBJ databases">
        <title>Bacterial whole genome sequence for Glaciihabitans sp. CHu50b-6-2.</title>
        <authorList>
            <person name="Jin L."/>
        </authorList>
    </citation>
    <scope>NUCLEOTIDE SEQUENCE [LARGE SCALE GENOMIC DNA]</scope>
    <source>
        <strain evidence="8 9">CHu50b-6-2</strain>
    </source>
</reference>
<dbReference type="RefSeq" id="WP_147782922.1">
    <property type="nucleotide sequence ID" value="NZ_VRMG01000005.1"/>
</dbReference>
<evidence type="ECO:0000256" key="4">
    <source>
        <dbReference type="ARBA" id="ARBA00023027"/>
    </source>
</evidence>
<name>A0A5C8UUM1_9MICO</name>
<feature type="binding site" evidence="6">
    <location>
        <position position="205"/>
    </location>
    <ligand>
        <name>AMP</name>
        <dbReference type="ChEBI" id="CHEBI:456215"/>
    </ligand>
</feature>
<keyword evidence="5 6" id="KW-0456">Lyase</keyword>
<dbReference type="GO" id="GO:0110051">
    <property type="term" value="P:metabolite repair"/>
    <property type="evidence" value="ECO:0007669"/>
    <property type="project" value="TreeGrafter"/>
</dbReference>
<comment type="catalytic activity">
    <reaction evidence="6">
        <text>(6S)-NADPHX + ADP = AMP + phosphate + NADPH + H(+)</text>
        <dbReference type="Rhea" id="RHEA:32235"/>
        <dbReference type="ChEBI" id="CHEBI:15378"/>
        <dbReference type="ChEBI" id="CHEBI:43474"/>
        <dbReference type="ChEBI" id="CHEBI:57783"/>
        <dbReference type="ChEBI" id="CHEBI:64076"/>
        <dbReference type="ChEBI" id="CHEBI:456215"/>
        <dbReference type="ChEBI" id="CHEBI:456216"/>
        <dbReference type="EC" id="4.2.1.136"/>
    </reaction>
</comment>
<comment type="cofactor">
    <cofactor evidence="6">
        <name>Mg(2+)</name>
        <dbReference type="ChEBI" id="CHEBI:18420"/>
    </cofactor>
</comment>
<proteinExistence type="inferred from homology"/>
<keyword evidence="2 6" id="KW-0067">ATP-binding</keyword>
<dbReference type="Proteomes" id="UP000321379">
    <property type="component" value="Unassembled WGS sequence"/>
</dbReference>